<reference evidence="2 3" key="1">
    <citation type="journal article" date="2017" name="Gigascience">
        <title>Genome sequence of the small brown planthopper, Laodelphax striatellus.</title>
        <authorList>
            <person name="Zhu J."/>
            <person name="Jiang F."/>
            <person name="Wang X."/>
            <person name="Yang P."/>
            <person name="Bao Y."/>
            <person name="Zhao W."/>
            <person name="Wang W."/>
            <person name="Lu H."/>
            <person name="Wang Q."/>
            <person name="Cui N."/>
            <person name="Li J."/>
            <person name="Chen X."/>
            <person name="Luo L."/>
            <person name="Yu J."/>
            <person name="Kang L."/>
            <person name="Cui F."/>
        </authorList>
    </citation>
    <scope>NUCLEOTIDE SEQUENCE [LARGE SCALE GENOMIC DNA]</scope>
    <source>
        <strain evidence="2">Lst14</strain>
    </source>
</reference>
<comment type="caution">
    <text evidence="2">The sequence shown here is derived from an EMBL/GenBank/DDBJ whole genome shotgun (WGS) entry which is preliminary data.</text>
</comment>
<feature type="signal peptide" evidence="1">
    <location>
        <begin position="1"/>
        <end position="23"/>
    </location>
</feature>
<organism evidence="2 3">
    <name type="scientific">Laodelphax striatellus</name>
    <name type="common">Small brown planthopper</name>
    <name type="synonym">Delphax striatella</name>
    <dbReference type="NCBI Taxonomy" id="195883"/>
    <lineage>
        <taxon>Eukaryota</taxon>
        <taxon>Metazoa</taxon>
        <taxon>Ecdysozoa</taxon>
        <taxon>Arthropoda</taxon>
        <taxon>Hexapoda</taxon>
        <taxon>Insecta</taxon>
        <taxon>Pterygota</taxon>
        <taxon>Neoptera</taxon>
        <taxon>Paraneoptera</taxon>
        <taxon>Hemiptera</taxon>
        <taxon>Auchenorrhyncha</taxon>
        <taxon>Fulgoroidea</taxon>
        <taxon>Delphacidae</taxon>
        <taxon>Criomorphinae</taxon>
        <taxon>Laodelphax</taxon>
    </lineage>
</organism>
<dbReference type="AlphaFoldDB" id="A0A482WXT9"/>
<sequence length="136" mass="14357">MESHAVMVFKLFLLAYLSLTAQAASDQSEASSKAAVTSATKSNDLKSESTYGLGHYGYLGAPAGFGFGYPAAPFPKPYAFPPPVYHKPALFPGSHFPASYPGYNLGYPHGFGGHGGVLGYTPAPYQVPTHGYPFFG</sequence>
<evidence type="ECO:0000256" key="1">
    <source>
        <dbReference type="SAM" id="SignalP"/>
    </source>
</evidence>
<evidence type="ECO:0000313" key="2">
    <source>
        <dbReference type="EMBL" id="RZF38345.1"/>
    </source>
</evidence>
<gene>
    <name evidence="2" type="ORF">LSTR_LSTR012178</name>
</gene>
<dbReference type="InParanoid" id="A0A482WXT9"/>
<dbReference type="Proteomes" id="UP000291343">
    <property type="component" value="Unassembled WGS sequence"/>
</dbReference>
<dbReference type="EMBL" id="QKKF02022601">
    <property type="protein sequence ID" value="RZF38345.1"/>
    <property type="molecule type" value="Genomic_DNA"/>
</dbReference>
<feature type="chain" id="PRO_5019826845" description="VM domain-containing protein" evidence="1">
    <location>
        <begin position="24"/>
        <end position="136"/>
    </location>
</feature>
<keyword evidence="1" id="KW-0732">Signal</keyword>
<keyword evidence="3" id="KW-1185">Reference proteome</keyword>
<evidence type="ECO:0000313" key="3">
    <source>
        <dbReference type="Proteomes" id="UP000291343"/>
    </source>
</evidence>
<name>A0A482WXT9_LAOST</name>
<evidence type="ECO:0008006" key="4">
    <source>
        <dbReference type="Google" id="ProtNLM"/>
    </source>
</evidence>
<accession>A0A482WXT9</accession>
<proteinExistence type="predicted"/>
<protein>
    <recommendedName>
        <fullName evidence="4">VM domain-containing protein</fullName>
    </recommendedName>
</protein>